<evidence type="ECO:0000313" key="1">
    <source>
        <dbReference type="EMBL" id="MFN6547959.1"/>
    </source>
</evidence>
<sequence length="244" mass="26830">MSTVERGTSMSNVLFTADLYRIVKQALAFAEHDKVLAYTGEAKSYHQVHLTSFGENLLSVATDGKAMGVSKAKWITELSKPCDIPSPSQFDNQPGPVFGLNVSLDDAKELIRLSRTLKSDRWTRTVAVNPAGNYAEFVFSSGETLTAMDTDVYFPRWQALFPESTEGVPRAVTGLNPKQIAKFAVVVEDSPMVLVTRDDVHGKSQKSILVTIGDAFIGVIMPVNLRDGTSEQPQWHRPNWIGAL</sequence>
<organism evidence="1 2">
    <name type="scientific">Mycolicibacterium nivoides</name>
    <dbReference type="NCBI Taxonomy" id="2487344"/>
    <lineage>
        <taxon>Bacteria</taxon>
        <taxon>Bacillati</taxon>
        <taxon>Actinomycetota</taxon>
        <taxon>Actinomycetes</taxon>
        <taxon>Mycobacteriales</taxon>
        <taxon>Mycobacteriaceae</taxon>
        <taxon>Mycolicibacterium</taxon>
    </lineage>
</organism>
<name>A0ABW9LL77_9MYCO</name>
<dbReference type="EMBL" id="JBKBDD010000018">
    <property type="protein sequence ID" value="MFN6547959.1"/>
    <property type="molecule type" value="Genomic_DNA"/>
</dbReference>
<accession>A0ABW9LL77</accession>
<comment type="caution">
    <text evidence="1">The sequence shown here is derived from an EMBL/GenBank/DDBJ whole genome shotgun (WGS) entry which is preliminary data.</text>
</comment>
<gene>
    <name evidence="1" type="ORF">ACK4CT_32675</name>
</gene>
<dbReference type="Proteomes" id="UP001635816">
    <property type="component" value="Unassembled WGS sequence"/>
</dbReference>
<dbReference type="RefSeq" id="WP_345979072.1">
    <property type="nucleotide sequence ID" value="NZ_JBKBDD010000018.1"/>
</dbReference>
<evidence type="ECO:0000313" key="2">
    <source>
        <dbReference type="Proteomes" id="UP001635816"/>
    </source>
</evidence>
<keyword evidence="2" id="KW-1185">Reference proteome</keyword>
<protein>
    <submittedName>
        <fullName evidence="1">Uncharacterized protein</fullName>
    </submittedName>
</protein>
<reference evidence="1 2" key="1">
    <citation type="submission" date="2024-12" db="EMBL/GenBank/DDBJ databases">
        <title>The coexistence of Mycolicibacterium septicum and Mycolicibacterium nivoides in clinical samples.</title>
        <authorList>
            <person name="Wang C."/>
            <person name="Feng Y."/>
            <person name="Zong Z."/>
        </authorList>
    </citation>
    <scope>NUCLEOTIDE SEQUENCE [LARGE SCALE GENOMIC DNA]</scope>
    <source>
        <strain evidence="1 2">120309</strain>
    </source>
</reference>
<proteinExistence type="predicted"/>